<dbReference type="PANTHER" id="PTHR11113">
    <property type="entry name" value="N-ACETYLGLUCOSAMINE-6-PHOSPHATE DEACETYLASE"/>
    <property type="match status" value="1"/>
</dbReference>
<organism evidence="7 8">
    <name type="scientific">Heliobacterium chlorum</name>
    <dbReference type="NCBI Taxonomy" id="2698"/>
    <lineage>
        <taxon>Bacteria</taxon>
        <taxon>Bacillati</taxon>
        <taxon>Bacillota</taxon>
        <taxon>Clostridia</taxon>
        <taxon>Eubacteriales</taxon>
        <taxon>Heliobacteriaceae</taxon>
        <taxon>Heliobacterium</taxon>
    </lineage>
</organism>
<protein>
    <submittedName>
        <fullName evidence="7">N-acetylglucosamine-6-phosphate deacetylase</fullName>
        <ecNumber evidence="7">3.5.1.25</ecNumber>
    </submittedName>
</protein>
<dbReference type="RefSeq" id="WP_188041040.1">
    <property type="nucleotide sequence ID" value="NZ_JACVHF010000016.1"/>
</dbReference>
<feature type="domain" description="Amidohydrolase-related" evidence="6">
    <location>
        <begin position="58"/>
        <end position="383"/>
    </location>
</feature>
<keyword evidence="2" id="KW-0479">Metal-binding</keyword>
<dbReference type="PANTHER" id="PTHR11113:SF14">
    <property type="entry name" value="N-ACETYLGLUCOSAMINE-6-PHOSPHATE DEACETYLASE"/>
    <property type="match status" value="1"/>
</dbReference>
<dbReference type="InterPro" id="IPR006680">
    <property type="entry name" value="Amidohydro-rel"/>
</dbReference>
<evidence type="ECO:0000259" key="6">
    <source>
        <dbReference type="Pfam" id="PF01979"/>
    </source>
</evidence>
<keyword evidence="8" id="KW-1185">Reference proteome</keyword>
<evidence type="ECO:0000313" key="8">
    <source>
        <dbReference type="Proteomes" id="UP000617402"/>
    </source>
</evidence>
<dbReference type="Pfam" id="PF22643">
    <property type="entry name" value="NagA_N"/>
    <property type="match status" value="1"/>
</dbReference>
<proteinExistence type="inferred from homology"/>
<evidence type="ECO:0000256" key="4">
    <source>
        <dbReference type="ARBA" id="ARBA00023277"/>
    </source>
</evidence>
<dbReference type="Gene3D" id="3.20.20.140">
    <property type="entry name" value="Metal-dependent hydrolases"/>
    <property type="match status" value="1"/>
</dbReference>
<dbReference type="InterPro" id="IPR032466">
    <property type="entry name" value="Metal_Hydrolase"/>
</dbReference>
<dbReference type="CDD" id="cd00854">
    <property type="entry name" value="NagA"/>
    <property type="match status" value="1"/>
</dbReference>
<evidence type="ECO:0000256" key="3">
    <source>
        <dbReference type="ARBA" id="ARBA00022801"/>
    </source>
</evidence>
<evidence type="ECO:0000256" key="5">
    <source>
        <dbReference type="PIRNR" id="PIRNR038994"/>
    </source>
</evidence>
<accession>A0ABR7T671</accession>
<dbReference type="Pfam" id="PF01979">
    <property type="entry name" value="Amidohydro_1"/>
    <property type="match status" value="1"/>
</dbReference>
<evidence type="ECO:0000256" key="1">
    <source>
        <dbReference type="ARBA" id="ARBA00010716"/>
    </source>
</evidence>
<dbReference type="SUPFAM" id="SSF51556">
    <property type="entry name" value="Metallo-dependent hydrolases"/>
    <property type="match status" value="1"/>
</dbReference>
<dbReference type="EMBL" id="JACVHF010000016">
    <property type="protein sequence ID" value="MBC9785587.1"/>
    <property type="molecule type" value="Genomic_DNA"/>
</dbReference>
<dbReference type="InterPro" id="IPR011059">
    <property type="entry name" value="Metal-dep_hydrolase_composite"/>
</dbReference>
<reference evidence="7 8" key="1">
    <citation type="submission" date="2020-07" db="EMBL/GenBank/DDBJ databases">
        <title>Draft whole-genome sequence of Heliobacterium chlorum DSM 3682, type strain.</title>
        <authorList>
            <person name="Kyndt J.A."/>
            <person name="Meyer T.E."/>
            <person name="Imhoff J.F."/>
        </authorList>
    </citation>
    <scope>NUCLEOTIDE SEQUENCE [LARGE SCALE GENOMIC DNA]</scope>
    <source>
        <strain evidence="7 8">DSM 3682</strain>
    </source>
</reference>
<keyword evidence="3 5" id="KW-0378">Hydrolase</keyword>
<dbReference type="SUPFAM" id="SSF51338">
    <property type="entry name" value="Composite domain of metallo-dependent hydrolases"/>
    <property type="match status" value="1"/>
</dbReference>
<dbReference type="Gene3D" id="2.30.40.10">
    <property type="entry name" value="Urease, subunit C, domain 1"/>
    <property type="match status" value="1"/>
</dbReference>
<gene>
    <name evidence="7" type="primary">nagA</name>
    <name evidence="7" type="ORF">H1S01_13925</name>
</gene>
<evidence type="ECO:0000256" key="2">
    <source>
        <dbReference type="ARBA" id="ARBA00022723"/>
    </source>
</evidence>
<evidence type="ECO:0000313" key="7">
    <source>
        <dbReference type="EMBL" id="MBC9785587.1"/>
    </source>
</evidence>
<dbReference type="InterPro" id="IPR003764">
    <property type="entry name" value="GlcNAc_6-P_deAcase"/>
</dbReference>
<dbReference type="NCBIfam" id="TIGR00221">
    <property type="entry name" value="nagA"/>
    <property type="match status" value="1"/>
</dbReference>
<comment type="similarity">
    <text evidence="1 5">Belongs to the metallo-dependent hydrolases superfamily. NagA family.</text>
</comment>
<name>A0ABR7T671_HELCL</name>
<comment type="caution">
    <text evidence="7">The sequence shown here is derived from an EMBL/GenBank/DDBJ whole genome shotgun (WGS) entry which is preliminary data.</text>
</comment>
<dbReference type="PIRSF" id="PIRSF038994">
    <property type="entry name" value="NagA"/>
    <property type="match status" value="1"/>
</dbReference>
<dbReference type="Proteomes" id="UP000617402">
    <property type="component" value="Unassembled WGS sequence"/>
</dbReference>
<sequence>MTTKPMTYALTNCTVYTGEEAHPGAAIIIRGKKIDTIVNASEIPPNIPSYDLMGLSAAPGFIDIQVNGGGGYLFNDDISLQAVRKIAEAHRRHGTTRMLVTLLTTSFEKMNKAVDVMEECVCKGVNSILGVHFEGPYIHPQKAGVHDKQYIRRPDEEELYRLIERDSLQTIRMMTIAPEMIEDRHLALLVKHGVILSAGHSLATYEQAVRAFSKGIRCITHLFNAMSQLGSREPGLVGAWLTHGREIYAGIIADGYHVHPTAIRIAKQLSNRKLFLVTDGMPPVGAKQRTFHLGIYTVISEKGKCVTEDGTLAGSALDMASAVRYCVTELGISMDEALRMASTYVSELLGLDDRLGKIKSSYDANIVIFDDTIDVKAVVLDGELQIFKEEPKTPITKECPYCLSIIPAKAVRCSACTSQLNL</sequence>
<keyword evidence="4 5" id="KW-0119">Carbohydrate metabolism</keyword>
<dbReference type="EC" id="3.5.1.25" evidence="7"/>
<dbReference type="GO" id="GO:0008448">
    <property type="term" value="F:N-acetylglucosamine-6-phosphate deacetylase activity"/>
    <property type="evidence" value="ECO:0007669"/>
    <property type="project" value="UniProtKB-EC"/>
</dbReference>